<keyword evidence="3" id="KW-1185">Reference proteome</keyword>
<protein>
    <submittedName>
        <fullName evidence="2">Protein N-acetyltransferase, RimJ/RimL family</fullName>
    </submittedName>
</protein>
<dbReference type="PANTHER" id="PTHR43441">
    <property type="entry name" value="RIBOSOMAL-PROTEIN-SERINE ACETYLTRANSFERASE"/>
    <property type="match status" value="1"/>
</dbReference>
<dbReference type="Pfam" id="PF13302">
    <property type="entry name" value="Acetyltransf_3"/>
    <property type="match status" value="1"/>
</dbReference>
<sequence>MLVDHFPLLGLRLRTPRLELRLPSPEELGALADAAVEGVHAPDTMPFAVPWTDRPPADIARGVVQHHWETLGRWSPGDWQLNLSVFHAGEVVGQQDLRARDLAVLRQVQSGSWLGMRHQGQGIGTEMRAAVLHLAFAGLGAEEALSTAFEDNHASRAVSRKLGYAENGIGRQVVRGVATTEHHVRLTRADWEKHATVPVTIEGLAPCLPMFGVPEPTTP</sequence>
<dbReference type="AlphaFoldDB" id="A0A239LYI2"/>
<dbReference type="EMBL" id="FZOR01000025">
    <property type="protein sequence ID" value="SNT35576.1"/>
    <property type="molecule type" value="Genomic_DNA"/>
</dbReference>
<dbReference type="RefSeq" id="WP_089328338.1">
    <property type="nucleotide sequence ID" value="NZ_FZOR01000025.1"/>
</dbReference>
<dbReference type="InterPro" id="IPR051908">
    <property type="entry name" value="Ribosomal_N-acetyltransferase"/>
</dbReference>
<dbReference type="SUPFAM" id="SSF55729">
    <property type="entry name" value="Acyl-CoA N-acyltransferases (Nat)"/>
    <property type="match status" value="1"/>
</dbReference>
<dbReference type="Gene3D" id="3.40.630.30">
    <property type="match status" value="1"/>
</dbReference>
<gene>
    <name evidence="2" type="ORF">SAMN05443665_10257</name>
</gene>
<dbReference type="PANTHER" id="PTHR43441:SF11">
    <property type="entry name" value="RIBOSOMAL-PROTEIN-SERINE ACETYLTRANSFERASE"/>
    <property type="match status" value="1"/>
</dbReference>
<evidence type="ECO:0000259" key="1">
    <source>
        <dbReference type="PROSITE" id="PS51186"/>
    </source>
</evidence>
<dbReference type="GO" id="GO:1990189">
    <property type="term" value="F:protein N-terminal-serine acetyltransferase activity"/>
    <property type="evidence" value="ECO:0007669"/>
    <property type="project" value="TreeGrafter"/>
</dbReference>
<proteinExistence type="predicted"/>
<keyword evidence="2" id="KW-0808">Transferase</keyword>
<dbReference type="Proteomes" id="UP000198318">
    <property type="component" value="Unassembled WGS sequence"/>
</dbReference>
<name>A0A239LYI2_9ACTN</name>
<accession>A0A239LYI2</accession>
<dbReference type="PROSITE" id="PS51186">
    <property type="entry name" value="GNAT"/>
    <property type="match status" value="1"/>
</dbReference>
<reference evidence="2 3" key="1">
    <citation type="submission" date="2017-06" db="EMBL/GenBank/DDBJ databases">
        <authorList>
            <person name="Kim H.J."/>
            <person name="Triplett B.A."/>
        </authorList>
    </citation>
    <scope>NUCLEOTIDE SEQUENCE [LARGE SCALE GENOMIC DNA]</scope>
    <source>
        <strain evidence="2 3">DSM 44715</strain>
    </source>
</reference>
<dbReference type="InterPro" id="IPR016181">
    <property type="entry name" value="Acyl_CoA_acyltransferase"/>
</dbReference>
<feature type="domain" description="N-acetyltransferase" evidence="1">
    <location>
        <begin position="18"/>
        <end position="187"/>
    </location>
</feature>
<evidence type="ECO:0000313" key="3">
    <source>
        <dbReference type="Proteomes" id="UP000198318"/>
    </source>
</evidence>
<dbReference type="OrthoDB" id="3466127at2"/>
<organism evidence="2 3">
    <name type="scientific">Actinomadura meyerae</name>
    <dbReference type="NCBI Taxonomy" id="240840"/>
    <lineage>
        <taxon>Bacteria</taxon>
        <taxon>Bacillati</taxon>
        <taxon>Actinomycetota</taxon>
        <taxon>Actinomycetes</taxon>
        <taxon>Streptosporangiales</taxon>
        <taxon>Thermomonosporaceae</taxon>
        <taxon>Actinomadura</taxon>
    </lineage>
</organism>
<dbReference type="GO" id="GO:0005737">
    <property type="term" value="C:cytoplasm"/>
    <property type="evidence" value="ECO:0007669"/>
    <property type="project" value="TreeGrafter"/>
</dbReference>
<dbReference type="GO" id="GO:0008999">
    <property type="term" value="F:protein-N-terminal-alanine acetyltransferase activity"/>
    <property type="evidence" value="ECO:0007669"/>
    <property type="project" value="TreeGrafter"/>
</dbReference>
<evidence type="ECO:0000313" key="2">
    <source>
        <dbReference type="EMBL" id="SNT35576.1"/>
    </source>
</evidence>
<dbReference type="InterPro" id="IPR000182">
    <property type="entry name" value="GNAT_dom"/>
</dbReference>